<accession>A0ABP3EB39</accession>
<dbReference type="EMBL" id="BAAAGX010000017">
    <property type="protein sequence ID" value="GAA0255380.1"/>
    <property type="molecule type" value="Genomic_DNA"/>
</dbReference>
<name>A0ABP3EB39_9ACTN</name>
<comment type="caution">
    <text evidence="1">The sequence shown here is derived from an EMBL/GenBank/DDBJ whole genome shotgun (WGS) entry which is preliminary data.</text>
</comment>
<dbReference type="Proteomes" id="UP001500967">
    <property type="component" value="Unassembled WGS sequence"/>
</dbReference>
<evidence type="ECO:0000313" key="2">
    <source>
        <dbReference type="Proteomes" id="UP001500967"/>
    </source>
</evidence>
<protein>
    <submittedName>
        <fullName evidence="1">Uncharacterized protein</fullName>
    </submittedName>
</protein>
<reference evidence="2" key="1">
    <citation type="journal article" date="2019" name="Int. J. Syst. Evol. Microbiol.">
        <title>The Global Catalogue of Microorganisms (GCM) 10K type strain sequencing project: providing services to taxonomists for standard genome sequencing and annotation.</title>
        <authorList>
            <consortium name="The Broad Institute Genomics Platform"/>
            <consortium name="The Broad Institute Genome Sequencing Center for Infectious Disease"/>
            <person name="Wu L."/>
            <person name="Ma J."/>
        </authorList>
    </citation>
    <scope>NUCLEOTIDE SEQUENCE [LARGE SCALE GENOMIC DNA]</scope>
    <source>
        <strain evidence="2">JCM 10425</strain>
    </source>
</reference>
<evidence type="ECO:0000313" key="1">
    <source>
        <dbReference type="EMBL" id="GAA0255380.1"/>
    </source>
</evidence>
<keyword evidence="2" id="KW-1185">Reference proteome</keyword>
<proteinExistence type="predicted"/>
<gene>
    <name evidence="1" type="ORF">GCM10009539_45740</name>
</gene>
<sequence>MVEHRGLGEAGRVGDALQRSLREPVFGDDVDRHPDDLRTPRLLHERQGFPGFHAPNLAFYRVVSKLTAW</sequence>
<organism evidence="1 2">
    <name type="scientific">Cryptosporangium japonicum</name>
    <dbReference type="NCBI Taxonomy" id="80872"/>
    <lineage>
        <taxon>Bacteria</taxon>
        <taxon>Bacillati</taxon>
        <taxon>Actinomycetota</taxon>
        <taxon>Actinomycetes</taxon>
        <taxon>Cryptosporangiales</taxon>
        <taxon>Cryptosporangiaceae</taxon>
        <taxon>Cryptosporangium</taxon>
    </lineage>
</organism>